<protein>
    <recommendedName>
        <fullName evidence="2">DUF4426 domain-containing protein</fullName>
    </recommendedName>
</protein>
<dbReference type="EMBL" id="JACHXZ010000001">
    <property type="protein sequence ID" value="MBB3166910.1"/>
    <property type="molecule type" value="Genomic_DNA"/>
</dbReference>
<feature type="domain" description="DUF4426" evidence="2">
    <location>
        <begin position="37"/>
        <end position="156"/>
    </location>
</feature>
<evidence type="ECO:0000313" key="3">
    <source>
        <dbReference type="EMBL" id="MBB3166910.1"/>
    </source>
</evidence>
<evidence type="ECO:0000256" key="1">
    <source>
        <dbReference type="SAM" id="SignalP"/>
    </source>
</evidence>
<feature type="signal peptide" evidence="1">
    <location>
        <begin position="1"/>
        <end position="20"/>
    </location>
</feature>
<organism evidence="3 4">
    <name type="scientific">Simiduia aestuariiviva</name>
    <dbReference type="NCBI Taxonomy" id="1510459"/>
    <lineage>
        <taxon>Bacteria</taxon>
        <taxon>Pseudomonadati</taxon>
        <taxon>Pseudomonadota</taxon>
        <taxon>Gammaproteobacteria</taxon>
        <taxon>Cellvibrionales</taxon>
        <taxon>Cellvibrionaceae</taxon>
        <taxon>Simiduia</taxon>
    </lineage>
</organism>
<gene>
    <name evidence="3" type="ORF">FHS30_000086</name>
</gene>
<dbReference type="Pfam" id="PF14467">
    <property type="entry name" value="DUF4426"/>
    <property type="match status" value="1"/>
</dbReference>
<dbReference type="RefSeq" id="WP_183907251.1">
    <property type="nucleotide sequence ID" value="NZ_JACHXZ010000001.1"/>
</dbReference>
<name>A0A839UJW9_9GAMM</name>
<dbReference type="Gene3D" id="2.60.40.3340">
    <property type="entry name" value="Domain of unknown function DUF4426"/>
    <property type="match status" value="1"/>
</dbReference>
<evidence type="ECO:0000259" key="2">
    <source>
        <dbReference type="Pfam" id="PF14467"/>
    </source>
</evidence>
<accession>A0A839UJW9</accession>
<reference evidence="3 4" key="1">
    <citation type="submission" date="2020-08" db="EMBL/GenBank/DDBJ databases">
        <title>Genomic Encyclopedia of Type Strains, Phase III (KMG-III): the genomes of soil and plant-associated and newly described type strains.</title>
        <authorList>
            <person name="Whitman W."/>
        </authorList>
    </citation>
    <scope>NUCLEOTIDE SEQUENCE [LARGE SCALE GENOMIC DNA]</scope>
    <source>
        <strain evidence="3 4">CECT 8571</strain>
    </source>
</reference>
<dbReference type="InterPro" id="IPR025218">
    <property type="entry name" value="DUF4426"/>
</dbReference>
<evidence type="ECO:0000313" key="4">
    <source>
        <dbReference type="Proteomes" id="UP000559987"/>
    </source>
</evidence>
<dbReference type="AlphaFoldDB" id="A0A839UJW9"/>
<dbReference type="Proteomes" id="UP000559987">
    <property type="component" value="Unassembled WGS sequence"/>
</dbReference>
<keyword evidence="1" id="KW-0732">Signal</keyword>
<sequence length="159" mass="17654">MKATFAFILLSLLMAASVHAQPEAPMAVPVVEQPWHDQGDYRVHFSTFTSDFLQPAAARALDFTRANNRVIVNIALTQKRADGSYGLGQAATVKGTATNLMQQQKTLAFKPVVETDATYYLAELRFTNEEVMHFAITLQTPSGDTIDVKFARKLYVNNQ</sequence>
<feature type="chain" id="PRO_5032572498" description="DUF4426 domain-containing protein" evidence="1">
    <location>
        <begin position="21"/>
        <end position="159"/>
    </location>
</feature>
<comment type="caution">
    <text evidence="3">The sequence shown here is derived from an EMBL/GenBank/DDBJ whole genome shotgun (WGS) entry which is preliminary data.</text>
</comment>
<keyword evidence="4" id="KW-1185">Reference proteome</keyword>
<proteinExistence type="predicted"/>